<dbReference type="KEGG" id="har:HEAR2869"/>
<organism evidence="1 2">
    <name type="scientific">Herminiimonas arsenicoxydans</name>
    <dbReference type="NCBI Taxonomy" id="204773"/>
    <lineage>
        <taxon>Bacteria</taxon>
        <taxon>Pseudomonadati</taxon>
        <taxon>Pseudomonadota</taxon>
        <taxon>Betaproteobacteria</taxon>
        <taxon>Burkholderiales</taxon>
        <taxon>Oxalobacteraceae</taxon>
        <taxon>Herminiimonas</taxon>
    </lineage>
</organism>
<dbReference type="InterPro" id="IPR029069">
    <property type="entry name" value="HotDog_dom_sf"/>
</dbReference>
<keyword evidence="2" id="KW-1185">Reference proteome</keyword>
<reference evidence="1 2" key="1">
    <citation type="journal article" date="2007" name="PLoS Genet.">
        <title>A tale of two oxidation states: bacterial colonization of arsenic-rich environments.</title>
        <authorList>
            <person name="Muller D."/>
            <person name="Medigue C."/>
            <person name="Koechler S."/>
            <person name="Barbe V."/>
            <person name="Barakat M."/>
            <person name="Talla E."/>
            <person name="Bonnefoy V."/>
            <person name="Krin E."/>
            <person name="Arsene-Ploetze F."/>
            <person name="Carapito C."/>
            <person name="Chandler M."/>
            <person name="Cournoyer B."/>
            <person name="Cruveiller S."/>
            <person name="Dossat C."/>
            <person name="Duval S."/>
            <person name="Heymann M."/>
            <person name="Leize E."/>
            <person name="Lieutaud A."/>
            <person name="Lievremont D."/>
            <person name="Makita Y."/>
            <person name="Mangenot S."/>
            <person name="Nitschke W."/>
            <person name="Ortet P."/>
            <person name="Perdrial N."/>
            <person name="Schoepp B."/>
            <person name="Siguier N."/>
            <person name="Simeonova D.D."/>
            <person name="Rouy Z."/>
            <person name="Segurens B."/>
            <person name="Turlin E."/>
            <person name="Vallenet D."/>
            <person name="Van Dorsselaer A."/>
            <person name="Weiss S."/>
            <person name="Weissenbach J."/>
            <person name="Lett M.C."/>
            <person name="Danchin A."/>
            <person name="Bertin P.N."/>
        </authorList>
    </citation>
    <scope>NUCLEOTIDE SEQUENCE [LARGE SCALE GENOMIC DNA]</scope>
    <source>
        <strain evidence="2">ULPAs1</strain>
    </source>
</reference>
<evidence type="ECO:0000313" key="1">
    <source>
        <dbReference type="EMBL" id="CAL62983.1"/>
    </source>
</evidence>
<protein>
    <recommendedName>
        <fullName evidence="3">3-hydroxylacyl-ACP dehydratase</fullName>
    </recommendedName>
</protein>
<dbReference type="HOGENOM" id="CLU_129359_0_0_4"/>
<dbReference type="OrthoDB" id="9800188at2"/>
<dbReference type="SUPFAM" id="SSF54637">
    <property type="entry name" value="Thioesterase/thiol ester dehydrase-isomerase"/>
    <property type="match status" value="1"/>
</dbReference>
<accession>A4G8Z6</accession>
<dbReference type="Proteomes" id="UP000006697">
    <property type="component" value="Chromosome"/>
</dbReference>
<sequence>MNIDRNWIAAHIPHQGSMCLLDHVASWDQERLLAIADSHLRLDNPLRAHGRLGAANGIEYAAQAMATHSALLATTQEGMQDMARPSAGFLASVRNTVFHVARLDDIAEALQIEVTCTHSEPNCILYQFAIHGRDSKKLLLNGRATIIIDASLVTNKGANPS</sequence>
<proteinExistence type="predicted"/>
<evidence type="ECO:0000313" key="2">
    <source>
        <dbReference type="Proteomes" id="UP000006697"/>
    </source>
</evidence>
<dbReference type="EMBL" id="CU207211">
    <property type="protein sequence ID" value="CAL62983.1"/>
    <property type="molecule type" value="Genomic_DNA"/>
</dbReference>
<dbReference type="eggNOG" id="COG4706">
    <property type="taxonomic scope" value="Bacteria"/>
</dbReference>
<gene>
    <name evidence="1" type="ordered locus">HEAR2869</name>
</gene>
<dbReference type="Gene3D" id="3.10.129.10">
    <property type="entry name" value="Hotdog Thioesterase"/>
    <property type="match status" value="1"/>
</dbReference>
<dbReference type="Pfam" id="PF22817">
    <property type="entry name" value="ApeP-like"/>
    <property type="match status" value="1"/>
</dbReference>
<name>A4G8Z6_HERAR</name>
<dbReference type="STRING" id="204773.HEAR2869"/>
<dbReference type="InterPro" id="IPR016776">
    <property type="entry name" value="ApeP-like_dehydratase"/>
</dbReference>
<dbReference type="AlphaFoldDB" id="A4G8Z6"/>
<evidence type="ECO:0008006" key="3">
    <source>
        <dbReference type="Google" id="ProtNLM"/>
    </source>
</evidence>